<dbReference type="Pfam" id="PF00307">
    <property type="entry name" value="CH"/>
    <property type="match status" value="2"/>
</dbReference>
<feature type="compositionally biased region" description="Polar residues" evidence="7">
    <location>
        <begin position="2151"/>
        <end position="2168"/>
    </location>
</feature>
<feature type="compositionally biased region" description="Basic and acidic residues" evidence="7">
    <location>
        <begin position="2091"/>
        <end position="2104"/>
    </location>
</feature>
<protein>
    <recommendedName>
        <fullName evidence="8">Calponin-homology (CH) domain-containing protein</fullName>
    </recommendedName>
</protein>
<feature type="region of interest" description="Disordered" evidence="7">
    <location>
        <begin position="2138"/>
        <end position="2168"/>
    </location>
</feature>
<evidence type="ECO:0000313" key="10">
    <source>
        <dbReference type="Proteomes" id="UP001152622"/>
    </source>
</evidence>
<dbReference type="Pfam" id="PF25034">
    <property type="entry name" value="Spectrin_SYNE1"/>
    <property type="match status" value="1"/>
</dbReference>
<feature type="compositionally biased region" description="Polar residues" evidence="7">
    <location>
        <begin position="2396"/>
        <end position="2425"/>
    </location>
</feature>
<feature type="region of interest" description="Disordered" evidence="7">
    <location>
        <begin position="990"/>
        <end position="1071"/>
    </location>
</feature>
<dbReference type="Proteomes" id="UP001152622">
    <property type="component" value="Chromosome 6"/>
</dbReference>
<evidence type="ECO:0000256" key="5">
    <source>
        <dbReference type="ARBA" id="ARBA00023203"/>
    </source>
</evidence>
<feature type="region of interest" description="Disordered" evidence="7">
    <location>
        <begin position="3147"/>
        <end position="3213"/>
    </location>
</feature>
<feature type="compositionally biased region" description="Basic and acidic residues" evidence="7">
    <location>
        <begin position="1055"/>
        <end position="1071"/>
    </location>
</feature>
<evidence type="ECO:0000313" key="9">
    <source>
        <dbReference type="EMBL" id="KAJ8356434.1"/>
    </source>
</evidence>
<feature type="region of interest" description="Disordered" evidence="7">
    <location>
        <begin position="2254"/>
        <end position="2279"/>
    </location>
</feature>
<gene>
    <name evidence="9" type="ORF">SKAU_G00192280</name>
</gene>
<dbReference type="InterPro" id="IPR001589">
    <property type="entry name" value="Actinin_actin-bd_CS"/>
</dbReference>
<feature type="domain" description="Calponin-homology (CH)" evidence="8">
    <location>
        <begin position="86"/>
        <end position="191"/>
    </location>
</feature>
<keyword evidence="10" id="KW-1185">Reference proteome</keyword>
<dbReference type="SUPFAM" id="SSF46966">
    <property type="entry name" value="Spectrin repeat"/>
    <property type="match status" value="2"/>
</dbReference>
<feature type="coiled-coil region" evidence="6">
    <location>
        <begin position="2912"/>
        <end position="2939"/>
    </location>
</feature>
<feature type="compositionally biased region" description="Polar residues" evidence="7">
    <location>
        <begin position="1005"/>
        <end position="1024"/>
    </location>
</feature>
<dbReference type="SMART" id="SM00033">
    <property type="entry name" value="CH"/>
    <property type="match status" value="2"/>
</dbReference>
<feature type="compositionally biased region" description="Polar residues" evidence="7">
    <location>
        <begin position="3174"/>
        <end position="3190"/>
    </location>
</feature>
<keyword evidence="2" id="KW-0597">Phosphoprotein</keyword>
<evidence type="ECO:0000256" key="3">
    <source>
        <dbReference type="ARBA" id="ARBA00022737"/>
    </source>
</evidence>
<dbReference type="EMBL" id="JAINUF010000006">
    <property type="protein sequence ID" value="KAJ8356434.1"/>
    <property type="molecule type" value="Genomic_DNA"/>
</dbReference>
<keyword evidence="6" id="KW-0175">Coiled coil</keyword>
<evidence type="ECO:0000256" key="1">
    <source>
        <dbReference type="ARBA" id="ARBA00004308"/>
    </source>
</evidence>
<feature type="compositionally biased region" description="Low complexity" evidence="7">
    <location>
        <begin position="2477"/>
        <end position="2490"/>
    </location>
</feature>
<dbReference type="InterPro" id="IPR057057">
    <property type="entry name" value="Spectrin_SYNE1"/>
</dbReference>
<feature type="region of interest" description="Disordered" evidence="7">
    <location>
        <begin position="1245"/>
        <end position="1268"/>
    </location>
</feature>
<evidence type="ECO:0000256" key="7">
    <source>
        <dbReference type="SAM" id="MobiDB-lite"/>
    </source>
</evidence>
<dbReference type="FunFam" id="1.10.418.10:FF:000057">
    <property type="entry name" value="Calmin"/>
    <property type="match status" value="1"/>
</dbReference>
<feature type="region of interest" description="Disordered" evidence="7">
    <location>
        <begin position="2029"/>
        <end position="2104"/>
    </location>
</feature>
<dbReference type="PROSITE" id="PS50021">
    <property type="entry name" value="CH"/>
    <property type="match status" value="2"/>
</dbReference>
<dbReference type="PANTHER" id="PTHR14514">
    <property type="entry name" value="PKA ANCHORING PROTEIN"/>
    <property type="match status" value="1"/>
</dbReference>
<reference evidence="9" key="1">
    <citation type="journal article" date="2023" name="Science">
        <title>Genome structures resolve the early diversification of teleost fishes.</title>
        <authorList>
            <person name="Parey E."/>
            <person name="Louis A."/>
            <person name="Montfort J."/>
            <person name="Bouchez O."/>
            <person name="Roques C."/>
            <person name="Iampietro C."/>
            <person name="Lluch J."/>
            <person name="Castinel A."/>
            <person name="Donnadieu C."/>
            <person name="Desvignes T."/>
            <person name="Floi Bucao C."/>
            <person name="Jouanno E."/>
            <person name="Wen M."/>
            <person name="Mejri S."/>
            <person name="Dirks R."/>
            <person name="Jansen H."/>
            <person name="Henkel C."/>
            <person name="Chen W.J."/>
            <person name="Zahm M."/>
            <person name="Cabau C."/>
            <person name="Klopp C."/>
            <person name="Thompson A.W."/>
            <person name="Robinson-Rechavi M."/>
            <person name="Braasch I."/>
            <person name="Lecointre G."/>
            <person name="Bobe J."/>
            <person name="Postlethwait J.H."/>
            <person name="Berthelot C."/>
            <person name="Roest Crollius H."/>
            <person name="Guiguen Y."/>
        </authorList>
    </citation>
    <scope>NUCLEOTIDE SEQUENCE</scope>
    <source>
        <strain evidence="9">WJC10195</strain>
    </source>
</reference>
<feature type="region of interest" description="Disordered" evidence="7">
    <location>
        <begin position="2396"/>
        <end position="2490"/>
    </location>
</feature>
<feature type="compositionally biased region" description="Low complexity" evidence="7">
    <location>
        <begin position="1025"/>
        <end position="1038"/>
    </location>
</feature>
<name>A0A9Q1FDW6_SYNKA</name>
<dbReference type="Gene3D" id="1.10.418.10">
    <property type="entry name" value="Calponin-like domain"/>
    <property type="match status" value="2"/>
</dbReference>
<comment type="subcellular location">
    <subcellularLocation>
        <location evidence="1">Endomembrane system</location>
    </subcellularLocation>
</comment>
<evidence type="ECO:0000256" key="6">
    <source>
        <dbReference type="SAM" id="Coils"/>
    </source>
</evidence>
<dbReference type="OrthoDB" id="18740at2759"/>
<sequence>MPLAGAVDHVSVKFAPVEPVVYWLGSSSCPNRAQLTVMEFSIGNISCGSAGIMASGSGKEDPPMEEGTIPLDIDNIQMLLQVEQEQIQKRTFTNWINAQLSKRSPPSVVSDLFSDLWDGVLLLDLLEVLCGQSMKREKGRGVFQGRSNVETALNFLKKKSIKLVNINIPDIIDGRPSIILGLIWSIILHCHIEELASSLSFSSRQSSLESLGGLDSPGDSPVQQRPPPLHARLRISAKKALLLWVREQCNRAGCSLNIKDFKSSWRSGEVFLAVLCSLRPDLVDLSQVSGRTNQQNLEEAFRIAERELRIPRLLEPEDIDIRDPDEKSIMTYVAQFLQYSKDQPASEKDDAQMHQPTPPTRLSPVHLPTHFTPAVAASPVHQASANQKVREVTCWLRKVYRELQEGWSSAEAGNYVERYQAFQMCVVPFEERRRHVTPMLSVARGPTQPNEDQRSLREAWDVLADKLQQCDRALDMGLPAPLDAVGRWLLQVESVLTEEKGGAQDHSRAAQDVRDKTELLKTTMKDMDLHQQTLRDFSNKDEYGSTLVPVEKLDQLNRRFTSARVTAKYHGMILDYLEFRYTVLDLLAQADSKLRSWSAPYNSQESVHVRLKDWHETVDKHGLVSHLETSLEKMKLVANNYSSKAALAEDSQRVSRQVREAEVESALKIEAVAAARTAMERALSAWDTYNEGLSSLQAWLEQEAPPTLQHGTEVMAECLAEWSARHVHLNEVGNYLTEVTEDGTSCTLAAQLQGLNKQWADFVNRTRFAAASLPGAPQKPPAVQQLTQEAALLMKEPVEVSCGPLRTYRKKLQLMIKKVKEVDALAASPDWSPESQQKLHKVMRELHGVEQASAELQRCASALECGLAELEHWETEARELLKEGKRRGQQGHDPKTKVLISCGLQLEGQLVAEEQDYEVGVGTVWSHWPQLCLSSSQMQDRVRHTLSQAQVRSALLKLYSLVALGFCVLLCHIKPEAVGMLSSLGVRQHPDPADFQPPPKILILSDTQGAPLSPSQTSPQHQLRTTPEPQCQTTPQPQNLSSPRPKPRLKVCPPRQERREPQLRTEAEARDQFEKAKHQLQDHIQAAITAFCNKEISEEQAVQKEASLQLLNSEILEEFLRSLANLKRFCSTAQLRDMETLSHSMTKQWEACLRADAGQRPEALKTLSDTLSPGEKHIMARAQLKECVQMTTVRTGDTMHTGASHKKEPSTHQARHRGSKKTPLAPEFSQAIVRADRVEVKQMAERTVIEAPAPEEGSATQEEMDRYRAASSAFRDQLERNQQSFQSEFLSDSDTPSALRANLDQLQVLKEETEGLWFEFELQYSQCSQLKCMEHSLAEDREELLQQWRAQQISLQRRVKSLGAAVWLISPVGDQMTHVSQQLDHLFKNPKDICGLTLNNASMLQDNIKDLEEKIQQEIDRLSGLECEDSPVLSELDQEARLTFGRAALGCRRALDQFRQRVWRGGEAVQSLDRFLASLRAVERDISGAQASMPGDARAARDGRSRLVPIRQSVRASGEEAVRLDQLLEEAQVSLVRNGTNTSCQDLVLVLVQRLEEADTYFAHRLQEGAQQEPPSLGKRRKALIGALEEVQDSVESQALKEPTLPALQRSMRALADTEAHLTAQCAELQSLREATAQPDPKSSRGDPAEELEALWEETHRTVTERREQYRALTELLKKFQSCRGNLRSTLQRAEQTIGVQASYMGKDNLQRLIAKVQGVKEDLAGLAEGVDEIRGVGRQLQSHLRVFPDCANVLFDSEADNLVDHWLDVTEKTDSHLDSLLLGLALWEKLLQLGRDVESWTGEKLASFAEGHPFHSEQEVKALQDKVREQEEKIEHFHRRSAEIQEMLQSKESPLDLQVMETQMRNRMEQVKELFSESRAIFRGVAAARECVAQRMEACRSALRDIQSSLSMLDTSHTPPPLHQIQALSAQLKSQVEERDALIEEVRLLSGMASPQAIQSLAAQGLWLKEDVRSTQDLINQKGAEAEKGLLKMATAGQSDTKAGQQEAQVLPAAEEVVCTLVKKGASPREEGFPVEGRASAASQHVRGPKAGDQHSMAGKAAVSEKPGCVRKRSRRPDSGAQPGATLHSDTQKDGHEVTEKAGSEPQYIALEVCKVTGEPMAAVKVQPFVIRVPGADTGRAGGADAGRTETPNTESLPESNTEARSSGTCYADITGTREHLSKEQPLVSTETPKRVVSVPLDSDSAVHQPALHTVAQPSGSPEVRDTDPQHTASSLIEQPKGAISVTLGIKESGETGHVGPGPCKRTDSASAETAVGKTPLAGTETERAQAELQGTTETLQPQSKSVALVLDTDTLHVHTPETCPFPRADVLRILSSGGADFPAAAERTDAQRAAPQTSPCTDLSVELTGTPETQEQHRDSQSTDAALVEVVEETASTNPARLQEEQAQASQNQPSQTLRTGTTDPDEKKRAEDSGSLGHPESIISAKRPGERGAMGLFPGGHRKPTVQVGASPHGQDQSLDQLSGSSGPKTFAQVQYLTEPISHITEMERATARLDQIQTELPDCSEKTVSLEELRSMLGRIEQCQHQLENESHTLAALQRSVCRRLDDPTHQGQATPIKLCQELQAMQDRCKKLREMCMLDQQTVRSEVQEWEQVQEEIRAVRGRLVAMAVPLSKQGPHPSTRKLQEIRKDLNSQNAVLLSIINGLKKKYSDKQALVPAELESPLQEVTMLLKELEGKAEELVEKSGPLYRLSCKVTEVMEGLRAVQDLLQQKSPSVAEAQITQKRAWDALDRWHSYVAVLEGEVQDVREEQPEQAQLLMDKLMEPLQLHQDVAKQAEQRTAFLSKVPTLLQEYEEMIGSSNRWLREAQSWLDKPIIYTTSKCLSSHAQGLQAVLDDSEQTRRGLQGFSPTLQEISSVFNTASLEEKLFQADQHVAGVQRRITGPLSRLQYAALEVEAMEGEVKLLEKNVTKMKSILSSIDTLSISPEEHLKNRQVILDNIQSMKRTIAEIQKCRSGLELPEGASDTLSVFHRAHQLLQPTHDLERLTLEQSAALQMAIEQSESTPQMGSVIPSLVLSVPGYLQVSSAPTVHKGGVLFQALAVQSLPSQFRLLQKDLYGVLVLTVVPGVDPVDIWLGEGYAGATAAVTTGAGVTAEARFVALELLRESGLAHQGEDVQPEGVKVQGRDAHPSHGPACTRSLHAASKDRKMITNTNTHAGILDTSSATDSKRTKTQDTHPTLTTSGDTCSNYAPTEARHSLKLNQKIVAVPQKPEFAQKETEDSRRLFRHRRRLCPHPWKLLQHASRLGQ</sequence>
<feature type="region of interest" description="Disordered" evidence="7">
    <location>
        <begin position="1196"/>
        <end position="1230"/>
    </location>
</feature>
<dbReference type="Gene3D" id="1.20.58.60">
    <property type="match status" value="1"/>
</dbReference>
<proteinExistence type="predicted"/>
<feature type="coiled-coil region" evidence="6">
    <location>
        <begin position="1401"/>
        <end position="1428"/>
    </location>
</feature>
<keyword evidence="3" id="KW-0677">Repeat</keyword>
<dbReference type="GO" id="GO:0003779">
    <property type="term" value="F:actin binding"/>
    <property type="evidence" value="ECO:0007669"/>
    <property type="project" value="UniProtKB-KW"/>
</dbReference>
<feature type="domain" description="Calponin-homology (CH)" evidence="8">
    <location>
        <begin position="235"/>
        <end position="341"/>
    </location>
</feature>
<evidence type="ECO:0000256" key="2">
    <source>
        <dbReference type="ARBA" id="ARBA00022553"/>
    </source>
</evidence>
<dbReference type="InterPro" id="IPR001715">
    <property type="entry name" value="CH_dom"/>
</dbReference>
<dbReference type="PANTHER" id="PTHR14514:SF4">
    <property type="entry name" value="NESPRIN-2"/>
    <property type="match status" value="1"/>
</dbReference>
<dbReference type="InterPro" id="IPR036872">
    <property type="entry name" value="CH_dom_sf"/>
</dbReference>
<evidence type="ECO:0000259" key="8">
    <source>
        <dbReference type="PROSITE" id="PS50021"/>
    </source>
</evidence>
<feature type="coiled-coil region" evidence="6">
    <location>
        <begin position="2510"/>
        <end position="2564"/>
    </location>
</feature>
<comment type="caution">
    <text evidence="9">The sequence shown here is derived from an EMBL/GenBank/DDBJ whole genome shotgun (WGS) entry which is preliminary data.</text>
</comment>
<dbReference type="SUPFAM" id="SSF47576">
    <property type="entry name" value="Calponin-homology domain, CH-domain"/>
    <property type="match status" value="1"/>
</dbReference>
<dbReference type="PROSITE" id="PS00019">
    <property type="entry name" value="ACTININ_1"/>
    <property type="match status" value="1"/>
</dbReference>
<keyword evidence="5" id="KW-0009">Actin-binding</keyword>
<feature type="compositionally biased region" description="Polar residues" evidence="7">
    <location>
        <begin position="3200"/>
        <end position="3213"/>
    </location>
</feature>
<keyword evidence="4" id="KW-0472">Membrane</keyword>
<organism evidence="9 10">
    <name type="scientific">Synaphobranchus kaupii</name>
    <name type="common">Kaup's arrowtooth eel</name>
    <dbReference type="NCBI Taxonomy" id="118154"/>
    <lineage>
        <taxon>Eukaryota</taxon>
        <taxon>Metazoa</taxon>
        <taxon>Chordata</taxon>
        <taxon>Craniata</taxon>
        <taxon>Vertebrata</taxon>
        <taxon>Euteleostomi</taxon>
        <taxon>Actinopterygii</taxon>
        <taxon>Neopterygii</taxon>
        <taxon>Teleostei</taxon>
        <taxon>Anguilliformes</taxon>
        <taxon>Synaphobranchidae</taxon>
        <taxon>Synaphobranchus</taxon>
    </lineage>
</organism>
<accession>A0A9Q1FDW6</accession>
<evidence type="ECO:0000256" key="4">
    <source>
        <dbReference type="ARBA" id="ARBA00023136"/>
    </source>
</evidence>